<dbReference type="Gene3D" id="3.30.70.20">
    <property type="match status" value="1"/>
</dbReference>
<feature type="domain" description="4Fe-4S ferredoxin-type" evidence="8">
    <location>
        <begin position="253"/>
        <end position="285"/>
    </location>
</feature>
<keyword evidence="3" id="KW-0479">Metal-binding</keyword>
<evidence type="ECO:0000256" key="6">
    <source>
        <dbReference type="ARBA" id="ARBA00023014"/>
    </source>
</evidence>
<evidence type="ECO:0000256" key="5">
    <source>
        <dbReference type="ARBA" id="ARBA00023004"/>
    </source>
</evidence>
<dbReference type="AlphaFoldDB" id="A0A0F9LMZ1"/>
<evidence type="ECO:0000256" key="7">
    <source>
        <dbReference type="SAM" id="Phobius"/>
    </source>
</evidence>
<dbReference type="InterPro" id="IPR051684">
    <property type="entry name" value="Electron_Trans/Redox"/>
</dbReference>
<evidence type="ECO:0000256" key="2">
    <source>
        <dbReference type="ARBA" id="ARBA00022485"/>
    </source>
</evidence>
<proteinExistence type="predicted"/>
<dbReference type="PANTHER" id="PTHR30176">
    <property type="entry name" value="FERREDOXIN-TYPE PROTEIN NAPH"/>
    <property type="match status" value="1"/>
</dbReference>
<keyword evidence="2" id="KW-0004">4Fe-4S</keyword>
<keyword evidence="7" id="KW-1133">Transmembrane helix</keyword>
<dbReference type="GO" id="GO:0051539">
    <property type="term" value="F:4 iron, 4 sulfur cluster binding"/>
    <property type="evidence" value="ECO:0007669"/>
    <property type="project" value="UniProtKB-KW"/>
</dbReference>
<feature type="transmembrane region" description="Helical" evidence="7">
    <location>
        <begin position="177"/>
        <end position="194"/>
    </location>
</feature>
<evidence type="ECO:0000256" key="3">
    <source>
        <dbReference type="ARBA" id="ARBA00022723"/>
    </source>
</evidence>
<keyword evidence="6" id="KW-0411">Iron-sulfur</keyword>
<keyword evidence="1" id="KW-0813">Transport</keyword>
<evidence type="ECO:0000313" key="9">
    <source>
        <dbReference type="EMBL" id="KKM96424.1"/>
    </source>
</evidence>
<keyword evidence="5" id="KW-0408">Iron</keyword>
<feature type="transmembrane region" description="Helical" evidence="7">
    <location>
        <begin position="206"/>
        <end position="229"/>
    </location>
</feature>
<organism evidence="9">
    <name type="scientific">marine sediment metagenome</name>
    <dbReference type="NCBI Taxonomy" id="412755"/>
    <lineage>
        <taxon>unclassified sequences</taxon>
        <taxon>metagenomes</taxon>
        <taxon>ecological metagenomes</taxon>
    </lineage>
</organism>
<dbReference type="PROSITE" id="PS00198">
    <property type="entry name" value="4FE4S_FER_1"/>
    <property type="match status" value="1"/>
</dbReference>
<keyword evidence="7" id="KW-0472">Membrane</keyword>
<dbReference type="GO" id="GO:0046872">
    <property type="term" value="F:metal ion binding"/>
    <property type="evidence" value="ECO:0007669"/>
    <property type="project" value="UniProtKB-KW"/>
</dbReference>
<reference evidence="9" key="1">
    <citation type="journal article" date="2015" name="Nature">
        <title>Complex archaea that bridge the gap between prokaryotes and eukaryotes.</title>
        <authorList>
            <person name="Spang A."/>
            <person name="Saw J.H."/>
            <person name="Jorgensen S.L."/>
            <person name="Zaremba-Niedzwiedzka K."/>
            <person name="Martijn J."/>
            <person name="Lind A.E."/>
            <person name="van Eijk R."/>
            <person name="Schleper C."/>
            <person name="Guy L."/>
            <person name="Ettema T.J."/>
        </authorList>
    </citation>
    <scope>NUCLEOTIDE SEQUENCE</scope>
</reference>
<protein>
    <recommendedName>
        <fullName evidence="8">4Fe-4S ferredoxin-type domain-containing protein</fullName>
    </recommendedName>
</protein>
<gene>
    <name evidence="9" type="ORF">LCGC14_1178290</name>
</gene>
<feature type="domain" description="4Fe-4S ferredoxin-type" evidence="8">
    <location>
        <begin position="286"/>
        <end position="315"/>
    </location>
</feature>
<feature type="transmembrane region" description="Helical" evidence="7">
    <location>
        <begin position="132"/>
        <end position="153"/>
    </location>
</feature>
<sequence length="315" mass="35903">MNIKGFISTAKNRQTTIIRHIVQIIAFLLINYVLIELIFSINLLSLDSLVKVLPILNSPRNSISNGAGILEYIFFSITEGIFPIFLIGVLALVLLFTNRFFCGWICPIGAIQDVCAGIPTKKKMMKISTHKSLLKIKYVFVILIILIIIPLVVTKSSNLPFYLDYRANLGDFGDKPMGYFSLAEYIFVFFPNIMREMITTGSLQPLFSNFIVIVIFFFYLIVILLSVWYPRFYCRYLCPFAAVASTISEFSLLKLSRNPVRCVGRTECGVCEKVCPKQIRMLDEHFEFFTGNGECNLCLKCKERCPYEAITVKFG</sequence>
<evidence type="ECO:0000256" key="1">
    <source>
        <dbReference type="ARBA" id="ARBA00022448"/>
    </source>
</evidence>
<keyword evidence="7" id="KW-0812">Transmembrane</keyword>
<dbReference type="SUPFAM" id="SSF54862">
    <property type="entry name" value="4Fe-4S ferredoxins"/>
    <property type="match status" value="1"/>
</dbReference>
<accession>A0A0F9LMZ1</accession>
<dbReference type="Pfam" id="PF12801">
    <property type="entry name" value="Fer4_5"/>
    <property type="match status" value="2"/>
</dbReference>
<dbReference type="PANTHER" id="PTHR30176:SF3">
    <property type="entry name" value="FERREDOXIN-TYPE PROTEIN NAPH"/>
    <property type="match status" value="1"/>
</dbReference>
<feature type="transmembrane region" description="Helical" evidence="7">
    <location>
        <begin position="72"/>
        <end position="96"/>
    </location>
</feature>
<dbReference type="EMBL" id="LAZR01005884">
    <property type="protein sequence ID" value="KKM96424.1"/>
    <property type="molecule type" value="Genomic_DNA"/>
</dbReference>
<name>A0A0F9LMZ1_9ZZZZ</name>
<dbReference type="GO" id="GO:0005886">
    <property type="term" value="C:plasma membrane"/>
    <property type="evidence" value="ECO:0007669"/>
    <property type="project" value="TreeGrafter"/>
</dbReference>
<dbReference type="InterPro" id="IPR017900">
    <property type="entry name" value="4Fe4S_Fe_S_CS"/>
</dbReference>
<dbReference type="InterPro" id="IPR017896">
    <property type="entry name" value="4Fe4S_Fe-S-bd"/>
</dbReference>
<dbReference type="PROSITE" id="PS51379">
    <property type="entry name" value="4FE4S_FER_2"/>
    <property type="match status" value="2"/>
</dbReference>
<comment type="caution">
    <text evidence="9">The sequence shown here is derived from an EMBL/GenBank/DDBJ whole genome shotgun (WGS) entry which is preliminary data.</text>
</comment>
<evidence type="ECO:0000256" key="4">
    <source>
        <dbReference type="ARBA" id="ARBA00022982"/>
    </source>
</evidence>
<feature type="transmembrane region" description="Helical" evidence="7">
    <location>
        <begin position="21"/>
        <end position="44"/>
    </location>
</feature>
<keyword evidence="4" id="KW-0249">Electron transport</keyword>
<evidence type="ECO:0000259" key="8">
    <source>
        <dbReference type="PROSITE" id="PS51379"/>
    </source>
</evidence>